<dbReference type="PATRIC" id="fig|172044.3.peg.26"/>
<dbReference type="Proteomes" id="UP000073923">
    <property type="component" value="Unassembled WGS sequence"/>
</dbReference>
<accession>A0A147J139</accession>
<proteinExistence type="predicted"/>
<dbReference type="AlphaFoldDB" id="A0A147J139"/>
<gene>
    <name evidence="2" type="ORF">NS355_00125</name>
</gene>
<reference evidence="2 3" key="1">
    <citation type="journal article" date="2016" name="Front. Microbiol.">
        <title>Genomic Resource of Rice Seed Associated Bacteria.</title>
        <authorList>
            <person name="Midha S."/>
            <person name="Bansal K."/>
            <person name="Sharma S."/>
            <person name="Kumar N."/>
            <person name="Patil P.P."/>
            <person name="Chaudhry V."/>
            <person name="Patil P.B."/>
        </authorList>
    </citation>
    <scope>NUCLEOTIDE SEQUENCE [LARGE SCALE GENOMIC DNA]</scope>
    <source>
        <strain evidence="2 3">NS355</strain>
    </source>
</reference>
<feature type="region of interest" description="Disordered" evidence="1">
    <location>
        <begin position="262"/>
        <end position="286"/>
    </location>
</feature>
<dbReference type="EMBL" id="LDTF01000001">
    <property type="protein sequence ID" value="KTW01679.1"/>
    <property type="molecule type" value="Genomic_DNA"/>
</dbReference>
<evidence type="ECO:0000313" key="3">
    <source>
        <dbReference type="Proteomes" id="UP000073923"/>
    </source>
</evidence>
<organism evidence="2 3">
    <name type="scientific">Sphingomonas yabuuchiae</name>
    <dbReference type="NCBI Taxonomy" id="172044"/>
    <lineage>
        <taxon>Bacteria</taxon>
        <taxon>Pseudomonadati</taxon>
        <taxon>Pseudomonadota</taxon>
        <taxon>Alphaproteobacteria</taxon>
        <taxon>Sphingomonadales</taxon>
        <taxon>Sphingomonadaceae</taxon>
        <taxon>Sphingomonas</taxon>
    </lineage>
</organism>
<evidence type="ECO:0000256" key="1">
    <source>
        <dbReference type="SAM" id="MobiDB-lite"/>
    </source>
</evidence>
<comment type="caution">
    <text evidence="2">The sequence shown here is derived from an EMBL/GenBank/DDBJ whole genome shotgun (WGS) entry which is preliminary data.</text>
</comment>
<name>A0A147J139_9SPHN</name>
<evidence type="ECO:0000313" key="2">
    <source>
        <dbReference type="EMBL" id="KTW01679.1"/>
    </source>
</evidence>
<protein>
    <submittedName>
        <fullName evidence="2">Uncharacterized protein</fullName>
    </submittedName>
</protein>
<sequence length="286" mass="31037">MIDAGIDLASQNAGNIAVGEPRTSEGPPRFVQLLYDPAPATPDIGPIEDLAYDRRFGFDDRQLSPFLLAVLPSDIGLVAIRHRTAIVKALPRILPAALPREDRRIARLLLVHHRCYRPGDPLTAAPAEILCDRPDLDTCVLQPSHYIEEQPHVSGHTAEYEHQDQIHRMIGRGGPLHQPLKFRALVGLAATASVGKLLDDHDVMLGRVGLNSAALGLDALRRTALLVDRQAHIRESPGPAAGSFCHFSCPYLCSNSKSNSLASASSTSMHSRRVTAGWPSQDGTSR</sequence>